<keyword evidence="3" id="KW-1185">Reference proteome</keyword>
<dbReference type="EMBL" id="JAGSNF010000019">
    <property type="protein sequence ID" value="MBR7744291.1"/>
    <property type="molecule type" value="Genomic_DNA"/>
</dbReference>
<dbReference type="GO" id="GO:1902201">
    <property type="term" value="P:negative regulation of bacterial-type flagellum-dependent cell motility"/>
    <property type="evidence" value="ECO:0007669"/>
    <property type="project" value="TreeGrafter"/>
</dbReference>
<sequence>MTAAPALPRVSSTRISRSPQHEAAVARATGLILTAQTPGSVSSAELEAMVLEGEECDWPDVVMLAEFVTVLASRYDAGIDGWAHMTRLLERARSSGDPVWEALALAMSSTDAVPDPRPALVRDRDLARAVVLLQGVEGPHEMLASAHGQCATGFLSRDLWDFAIAQTEAASEWLDAPDVEGWRRATALYNRAEILLRRLCARRQTGPDDALVAEAAEARAALRRVPLEDLPQSWRIDLHTFENLVDAIAAPVDEAPREPACTRDAEFAAYLDLAAALTEDDVVEARRHAAAAVRMLDGAGDPELHLLALTVDAELEARESGAETAGLRLGRELARGRVRTREAAAEAMASLVQNEQMAAEHTRLRVAAEVDALTQVANRHGFTRRVEAFAEAAELGSRADMTLVLVDVDHFKAVNDTHGHEVGDEVLEKVAAALVSEVRDSDVVARWGGDEFILLLDSDDLAGARRRCLSIAQRIRSGAWHETAEGLAVTVSVGLAIGKVTDLEALRTSADRALYRAKQAGRDGVSV</sequence>
<dbReference type="Gene3D" id="3.30.70.270">
    <property type="match status" value="1"/>
</dbReference>
<name>A0A941I1G9_9MICO</name>
<comment type="caution">
    <text evidence="2">The sequence shown here is derived from an EMBL/GenBank/DDBJ whole genome shotgun (WGS) entry which is preliminary data.</text>
</comment>
<dbReference type="AlphaFoldDB" id="A0A941I1G9"/>
<dbReference type="PANTHER" id="PTHR45138">
    <property type="entry name" value="REGULATORY COMPONENTS OF SENSORY TRANSDUCTION SYSTEM"/>
    <property type="match status" value="1"/>
</dbReference>
<organism evidence="2 3">
    <name type="scientific">Phycicoccus avicenniae</name>
    <dbReference type="NCBI Taxonomy" id="2828860"/>
    <lineage>
        <taxon>Bacteria</taxon>
        <taxon>Bacillati</taxon>
        <taxon>Actinomycetota</taxon>
        <taxon>Actinomycetes</taxon>
        <taxon>Micrococcales</taxon>
        <taxon>Intrasporangiaceae</taxon>
        <taxon>Phycicoccus</taxon>
    </lineage>
</organism>
<dbReference type="SMART" id="SM00267">
    <property type="entry name" value="GGDEF"/>
    <property type="match status" value="1"/>
</dbReference>
<feature type="domain" description="GGDEF" evidence="1">
    <location>
        <begin position="399"/>
        <end position="527"/>
    </location>
</feature>
<dbReference type="GO" id="GO:0005886">
    <property type="term" value="C:plasma membrane"/>
    <property type="evidence" value="ECO:0007669"/>
    <property type="project" value="TreeGrafter"/>
</dbReference>
<dbReference type="PANTHER" id="PTHR45138:SF9">
    <property type="entry name" value="DIGUANYLATE CYCLASE DGCM-RELATED"/>
    <property type="match status" value="1"/>
</dbReference>
<dbReference type="PROSITE" id="PS50887">
    <property type="entry name" value="GGDEF"/>
    <property type="match status" value="1"/>
</dbReference>
<dbReference type="Pfam" id="PF00990">
    <property type="entry name" value="GGDEF"/>
    <property type="match status" value="1"/>
</dbReference>
<dbReference type="InterPro" id="IPR050469">
    <property type="entry name" value="Diguanylate_Cyclase"/>
</dbReference>
<dbReference type="SUPFAM" id="SSF55073">
    <property type="entry name" value="Nucleotide cyclase"/>
    <property type="match status" value="1"/>
</dbReference>
<dbReference type="GO" id="GO:0043709">
    <property type="term" value="P:cell adhesion involved in single-species biofilm formation"/>
    <property type="evidence" value="ECO:0007669"/>
    <property type="project" value="TreeGrafter"/>
</dbReference>
<evidence type="ECO:0000313" key="2">
    <source>
        <dbReference type="EMBL" id="MBR7744291.1"/>
    </source>
</evidence>
<dbReference type="Proteomes" id="UP000677016">
    <property type="component" value="Unassembled WGS sequence"/>
</dbReference>
<gene>
    <name evidence="2" type="ORF">KC207_13435</name>
</gene>
<reference evidence="2" key="1">
    <citation type="submission" date="2021-04" db="EMBL/GenBank/DDBJ databases">
        <title>Phycicoccus avicenniae sp. nov., a novel endophytic actinomycetes isolated from branch of Avicennia mariana.</title>
        <authorList>
            <person name="Tuo L."/>
        </authorList>
    </citation>
    <scope>NUCLEOTIDE SEQUENCE</scope>
    <source>
        <strain evidence="2">BSK3Z-2</strain>
    </source>
</reference>
<accession>A0A941I1G9</accession>
<dbReference type="CDD" id="cd01949">
    <property type="entry name" value="GGDEF"/>
    <property type="match status" value="1"/>
</dbReference>
<dbReference type="RefSeq" id="WP_211603813.1">
    <property type="nucleotide sequence ID" value="NZ_JAGSNF010000019.1"/>
</dbReference>
<dbReference type="NCBIfam" id="TIGR00254">
    <property type="entry name" value="GGDEF"/>
    <property type="match status" value="1"/>
</dbReference>
<protein>
    <submittedName>
        <fullName evidence="2">GGDEF domain-containing protein</fullName>
    </submittedName>
</protein>
<proteinExistence type="predicted"/>
<dbReference type="FunFam" id="3.30.70.270:FF:000001">
    <property type="entry name" value="Diguanylate cyclase domain protein"/>
    <property type="match status" value="1"/>
</dbReference>
<dbReference type="GO" id="GO:0052621">
    <property type="term" value="F:diguanylate cyclase activity"/>
    <property type="evidence" value="ECO:0007669"/>
    <property type="project" value="TreeGrafter"/>
</dbReference>
<evidence type="ECO:0000259" key="1">
    <source>
        <dbReference type="PROSITE" id="PS50887"/>
    </source>
</evidence>
<dbReference type="InterPro" id="IPR043128">
    <property type="entry name" value="Rev_trsase/Diguanyl_cyclase"/>
</dbReference>
<dbReference type="InterPro" id="IPR000160">
    <property type="entry name" value="GGDEF_dom"/>
</dbReference>
<dbReference type="InterPro" id="IPR029787">
    <property type="entry name" value="Nucleotide_cyclase"/>
</dbReference>
<evidence type="ECO:0000313" key="3">
    <source>
        <dbReference type="Proteomes" id="UP000677016"/>
    </source>
</evidence>